<evidence type="ECO:0000313" key="2">
    <source>
        <dbReference type="EMBL" id="OEJ80956.1"/>
    </source>
</evidence>
<accession>A0A1E5R231</accession>
<protein>
    <submittedName>
        <fullName evidence="2">Uncharacterized protein</fullName>
    </submittedName>
</protein>
<feature type="compositionally biased region" description="Polar residues" evidence="1">
    <location>
        <begin position="317"/>
        <end position="334"/>
    </location>
</feature>
<evidence type="ECO:0000313" key="3">
    <source>
        <dbReference type="Proteomes" id="UP000095728"/>
    </source>
</evidence>
<dbReference type="InParanoid" id="A0A1E5R231"/>
<keyword evidence="3" id="KW-1185">Reference proteome</keyword>
<name>A0A1E5R231_9ASCO</name>
<feature type="compositionally biased region" description="Basic and acidic residues" evidence="1">
    <location>
        <begin position="305"/>
        <end position="314"/>
    </location>
</feature>
<comment type="caution">
    <text evidence="2">The sequence shown here is derived from an EMBL/GenBank/DDBJ whole genome shotgun (WGS) entry which is preliminary data.</text>
</comment>
<gene>
    <name evidence="2" type="ORF">AWRI3579_g4148</name>
</gene>
<feature type="region of interest" description="Disordered" evidence="1">
    <location>
        <begin position="213"/>
        <end position="246"/>
    </location>
</feature>
<feature type="region of interest" description="Disordered" evidence="1">
    <location>
        <begin position="374"/>
        <end position="471"/>
    </location>
</feature>
<dbReference type="Proteomes" id="UP000095728">
    <property type="component" value="Unassembled WGS sequence"/>
</dbReference>
<sequence length="471" mass="52539">MELLINEILKDDSIISSLNKDEQENTIDQDTRLQEDDEPHTLYELLDTTENARKTFYKVNSNLRGKNLSSHDRDVAERNFEKIITSVVQKWAEQEAGLGSSSTHVSQELVSPRSLYAGETTRSSVSNGTKWNNQGSNILFSWSSDNDTLKTQWGKEKSLKKDGDEVQKSKPSTAENAIERQPLNEAHITNEKLLSMASKHLLTLTMLDVGRKGSLAKSHSTTNADTKGSRHTSFDSLDADSKKDSTLSDFKMDPLLEFRPTIIKTKPDEDSEKKSSKHKSKSKSLASWIWGGSASNDTTHKSKTIRVESHDGGKTGKLSSKSQKNTNIKPSSDQAFDDSSLDVHLMDMSTISYKLAGNKKTNDKDNTIIQSIRNASLDKASVSPFDSQTFHNKKTPEEDPFPQTPILAYKKDDHSEPAQIDDVSLSTKPEQIDNEFAEFETASRSSEKQDFSGDLLGSSFQPLQPKKKVDE</sequence>
<evidence type="ECO:0000256" key="1">
    <source>
        <dbReference type="SAM" id="MobiDB-lite"/>
    </source>
</evidence>
<dbReference type="EMBL" id="LPNM01000011">
    <property type="protein sequence ID" value="OEJ80956.1"/>
    <property type="molecule type" value="Genomic_DNA"/>
</dbReference>
<feature type="region of interest" description="Disordered" evidence="1">
    <location>
        <begin position="297"/>
        <end position="337"/>
    </location>
</feature>
<feature type="compositionally biased region" description="Basic and acidic residues" evidence="1">
    <location>
        <begin position="154"/>
        <end position="168"/>
    </location>
</feature>
<dbReference type="AlphaFoldDB" id="A0A1E5R231"/>
<feature type="compositionally biased region" description="Polar residues" evidence="1">
    <location>
        <begin position="217"/>
        <end position="226"/>
    </location>
</feature>
<proteinExistence type="predicted"/>
<reference evidence="3" key="1">
    <citation type="journal article" date="2016" name="Genome Announc.">
        <title>Genome sequences of three species of Hanseniaspora isolated from spontaneous wine fermentations.</title>
        <authorList>
            <person name="Sternes P.R."/>
            <person name="Lee D."/>
            <person name="Kutyna D.R."/>
            <person name="Borneman A.R."/>
        </authorList>
    </citation>
    <scope>NUCLEOTIDE SEQUENCE [LARGE SCALE GENOMIC DNA]</scope>
    <source>
        <strain evidence="3">AWRI3579</strain>
    </source>
</reference>
<feature type="region of interest" description="Disordered" evidence="1">
    <location>
        <begin position="261"/>
        <end position="280"/>
    </location>
</feature>
<feature type="region of interest" description="Disordered" evidence="1">
    <location>
        <begin position="154"/>
        <end position="184"/>
    </location>
</feature>
<organism evidence="2 3">
    <name type="scientific">Hanseniaspora osmophila</name>
    <dbReference type="NCBI Taxonomy" id="56408"/>
    <lineage>
        <taxon>Eukaryota</taxon>
        <taxon>Fungi</taxon>
        <taxon>Dikarya</taxon>
        <taxon>Ascomycota</taxon>
        <taxon>Saccharomycotina</taxon>
        <taxon>Saccharomycetes</taxon>
        <taxon>Saccharomycodales</taxon>
        <taxon>Saccharomycodaceae</taxon>
        <taxon>Hanseniaspora</taxon>
    </lineage>
</organism>
<feature type="compositionally biased region" description="Basic and acidic residues" evidence="1">
    <location>
        <begin position="265"/>
        <end position="274"/>
    </location>
</feature>